<proteinExistence type="predicted"/>
<evidence type="ECO:0000313" key="1">
    <source>
        <dbReference type="EMBL" id="SEH38166.1"/>
    </source>
</evidence>
<reference evidence="1 2" key="1">
    <citation type="submission" date="2016-10" db="EMBL/GenBank/DDBJ databases">
        <authorList>
            <person name="Varghese N."/>
            <person name="Submissions S."/>
        </authorList>
    </citation>
    <scope>NUCLEOTIDE SEQUENCE [LARGE SCALE GENOMIC DNA]</scope>
    <source>
        <strain evidence="1 2">WCP15</strain>
    </source>
</reference>
<dbReference type="EMBL" id="FNWT01000001">
    <property type="protein sequence ID" value="SEH38166.1"/>
    <property type="molecule type" value="Genomic_DNA"/>
</dbReference>
<sequence length="94" mass="9984">MDAGAKGETRQSGRSLQEEAADVLTSYRGRGDCALAEAGYLDLLGNVWSCIVQGDGWVDICVVRSVGEGSEVKVTHLDRNEWERGSEDVGAGAP</sequence>
<organism evidence="1 2">
    <name type="scientific">Parafannyhessea umbonata</name>
    <dbReference type="NCBI Taxonomy" id="604330"/>
    <lineage>
        <taxon>Bacteria</taxon>
        <taxon>Bacillati</taxon>
        <taxon>Actinomycetota</taxon>
        <taxon>Coriobacteriia</taxon>
        <taxon>Coriobacteriales</taxon>
        <taxon>Atopobiaceae</taxon>
        <taxon>Parafannyhessea</taxon>
    </lineage>
</organism>
<dbReference type="Proteomes" id="UP000199135">
    <property type="component" value="Unassembled WGS sequence"/>
</dbReference>
<protein>
    <submittedName>
        <fullName evidence="1">Uncharacterized protein</fullName>
    </submittedName>
</protein>
<keyword evidence="2" id="KW-1185">Reference proteome</keyword>
<comment type="caution">
    <text evidence="1">The sequence shown here is derived from an EMBL/GenBank/DDBJ whole genome shotgun (WGS) entry which is preliminary data.</text>
</comment>
<accession>A0A1H6HQG1</accession>
<name>A0A1H6HQG1_9ACTN</name>
<evidence type="ECO:0000313" key="2">
    <source>
        <dbReference type="Proteomes" id="UP000199135"/>
    </source>
</evidence>
<gene>
    <name evidence="1" type="ORF">SAMN05216447_101223</name>
</gene>